<keyword evidence="2" id="KW-0444">Lipid biosynthesis</keyword>
<dbReference type="EC" id="1.3.1.104" evidence="9"/>
<evidence type="ECO:0000256" key="1">
    <source>
        <dbReference type="ARBA" id="ARBA00010371"/>
    </source>
</evidence>
<dbReference type="EMBL" id="MSTR01000001">
    <property type="protein sequence ID" value="ONN44848.1"/>
    <property type="molecule type" value="Genomic_DNA"/>
</dbReference>
<dbReference type="Pfam" id="PF08240">
    <property type="entry name" value="ADH_N"/>
    <property type="match status" value="1"/>
</dbReference>
<dbReference type="InterPro" id="IPR051034">
    <property type="entry name" value="Mito_Enoyl-ACP_Reductase"/>
</dbReference>
<evidence type="ECO:0000256" key="3">
    <source>
        <dbReference type="ARBA" id="ARBA00022832"/>
    </source>
</evidence>
<evidence type="ECO:0000259" key="11">
    <source>
        <dbReference type="SMART" id="SM00829"/>
    </source>
</evidence>
<evidence type="ECO:0000313" key="12">
    <source>
        <dbReference type="EMBL" id="ONN44848.1"/>
    </source>
</evidence>
<dbReference type="InterPro" id="IPR013149">
    <property type="entry name" value="ADH-like_C"/>
</dbReference>
<dbReference type="STRING" id="53346.A5802_001535"/>
<dbReference type="AlphaFoldDB" id="A0A1V2UN34"/>
<evidence type="ECO:0000256" key="4">
    <source>
        <dbReference type="ARBA" id="ARBA00022857"/>
    </source>
</evidence>
<comment type="similarity">
    <text evidence="1">Belongs to the zinc-containing alcohol dehydrogenase family. Quinone oxidoreductase subfamily.</text>
</comment>
<dbReference type="SMART" id="SM00829">
    <property type="entry name" value="PKS_ER"/>
    <property type="match status" value="1"/>
</dbReference>
<evidence type="ECO:0000256" key="2">
    <source>
        <dbReference type="ARBA" id="ARBA00022516"/>
    </source>
</evidence>
<dbReference type="SUPFAM" id="SSF51735">
    <property type="entry name" value="NAD(P)-binding Rossmann-fold domains"/>
    <property type="match status" value="1"/>
</dbReference>
<feature type="domain" description="Enoyl reductase (ER)" evidence="11">
    <location>
        <begin position="12"/>
        <end position="322"/>
    </location>
</feature>
<proteinExistence type="inferred from homology"/>
<dbReference type="PANTHER" id="PTHR43981">
    <property type="entry name" value="ENOYL-[ACYL-CARRIER-PROTEIN] REDUCTASE, MITOCHONDRIAL"/>
    <property type="match status" value="1"/>
</dbReference>
<evidence type="ECO:0000313" key="13">
    <source>
        <dbReference type="Proteomes" id="UP000189299"/>
    </source>
</evidence>
<dbReference type="Pfam" id="PF00107">
    <property type="entry name" value="ADH_zinc_N"/>
    <property type="match status" value="1"/>
</dbReference>
<evidence type="ECO:0000256" key="7">
    <source>
        <dbReference type="ARBA" id="ARBA00023098"/>
    </source>
</evidence>
<dbReference type="OrthoDB" id="9787435at2"/>
<dbReference type="GO" id="GO:0006633">
    <property type="term" value="P:fatty acid biosynthetic process"/>
    <property type="evidence" value="ECO:0007669"/>
    <property type="project" value="UniProtKB-KW"/>
</dbReference>
<dbReference type="PANTHER" id="PTHR43981:SF2">
    <property type="entry name" value="ENOYL-[ACYL-CARRIER-PROTEIN] REDUCTASE, MITOCHONDRIAL"/>
    <property type="match status" value="1"/>
</dbReference>
<reference evidence="12 13" key="1">
    <citation type="submission" date="2016-12" db="EMBL/GenBank/DDBJ databases">
        <authorList>
            <person name="Song W.-J."/>
            <person name="Kurnit D.M."/>
        </authorList>
    </citation>
    <scope>NUCLEOTIDE SEQUENCE [LARGE SCALE GENOMIC DNA]</scope>
    <source>
        <strain evidence="12 13">CGB1038-1_S1</strain>
    </source>
</reference>
<evidence type="ECO:0000256" key="9">
    <source>
        <dbReference type="ARBA" id="ARBA00038963"/>
    </source>
</evidence>
<gene>
    <name evidence="12" type="ORF">BTN92_01560</name>
</gene>
<dbReference type="Gene3D" id="3.40.50.720">
    <property type="entry name" value="NAD(P)-binding Rossmann-like Domain"/>
    <property type="match status" value="1"/>
</dbReference>
<dbReference type="InterPro" id="IPR011032">
    <property type="entry name" value="GroES-like_sf"/>
</dbReference>
<dbReference type="RefSeq" id="WP_077151140.1">
    <property type="nucleotide sequence ID" value="NZ_CABMMO010000001.1"/>
</dbReference>
<keyword evidence="8" id="KW-0275">Fatty acid biosynthesis</keyword>
<keyword evidence="5" id="KW-0809">Transit peptide</keyword>
<keyword evidence="7" id="KW-0443">Lipid metabolism</keyword>
<comment type="catalytic activity">
    <reaction evidence="10">
        <text>a 2,3-saturated acyl-[ACP] + NADP(+) = a (2E)-enoyl-[ACP] + NADPH + H(+)</text>
        <dbReference type="Rhea" id="RHEA:22564"/>
        <dbReference type="Rhea" id="RHEA-COMP:9925"/>
        <dbReference type="Rhea" id="RHEA-COMP:9926"/>
        <dbReference type="ChEBI" id="CHEBI:15378"/>
        <dbReference type="ChEBI" id="CHEBI:57783"/>
        <dbReference type="ChEBI" id="CHEBI:58349"/>
        <dbReference type="ChEBI" id="CHEBI:78784"/>
        <dbReference type="ChEBI" id="CHEBI:78785"/>
        <dbReference type="EC" id="1.3.1.104"/>
    </reaction>
</comment>
<accession>A0A1V2UN34</accession>
<organism evidence="12 13">
    <name type="scientific">Enterococcus mundtii</name>
    <dbReference type="NCBI Taxonomy" id="53346"/>
    <lineage>
        <taxon>Bacteria</taxon>
        <taxon>Bacillati</taxon>
        <taxon>Bacillota</taxon>
        <taxon>Bacilli</taxon>
        <taxon>Lactobacillales</taxon>
        <taxon>Enterococcaceae</taxon>
        <taxon>Enterococcus</taxon>
    </lineage>
</organism>
<name>A0A1V2UN34_ENTMU</name>
<dbReference type="InterPro" id="IPR036291">
    <property type="entry name" value="NAD(P)-bd_dom_sf"/>
</dbReference>
<dbReference type="Proteomes" id="UP000189299">
    <property type="component" value="Unassembled WGS sequence"/>
</dbReference>
<sequence>MKNHCLIYREFGLPQEVVQLAEQPLSLRQGEVLVKMLVAPINPSDLIPIHGAYAHRINLPQIAGYEGVGKVIQVTDPQDEQMLGQYVLPLRGEGTWQTYHTVPKSELVIVPSSVDLLTAAQMYINPVTAWLIRTKELNLNKGDHILLNAGNSSISRIFIQLSKILSFKVIAIVRHEKYKEELTELGADLVVLYDEETTLPQILAYTKGKGVRAAIDQVGGKSGETMARAIQPYGKFVAIGLLSGQQVDWAFIQTLPIQAKVYHLRHWADSVSNEEWQKQFQQLFRLVEEGQLNLLTTAPVYPISEYRQALVEAEKKKRKIFLNFDVPLEG</sequence>
<evidence type="ECO:0000256" key="6">
    <source>
        <dbReference type="ARBA" id="ARBA00023002"/>
    </source>
</evidence>
<dbReference type="CDD" id="cd05282">
    <property type="entry name" value="ETR_like"/>
    <property type="match status" value="1"/>
</dbReference>
<keyword evidence="4" id="KW-0521">NADP</keyword>
<dbReference type="GO" id="GO:0141148">
    <property type="term" value="F:enoyl-[acyl-carrier-protein] reductase (NADPH) activity"/>
    <property type="evidence" value="ECO:0007669"/>
    <property type="project" value="UniProtKB-EC"/>
</dbReference>
<dbReference type="InterPro" id="IPR020843">
    <property type="entry name" value="ER"/>
</dbReference>
<evidence type="ECO:0000256" key="10">
    <source>
        <dbReference type="ARBA" id="ARBA00048843"/>
    </source>
</evidence>
<keyword evidence="3" id="KW-0276">Fatty acid metabolism</keyword>
<dbReference type="SUPFAM" id="SSF50129">
    <property type="entry name" value="GroES-like"/>
    <property type="match status" value="1"/>
</dbReference>
<protein>
    <recommendedName>
        <fullName evidence="9">enoyl-[acyl-carrier-protein] reductase</fullName>
        <ecNumber evidence="9">1.3.1.104</ecNumber>
    </recommendedName>
</protein>
<evidence type="ECO:0000256" key="8">
    <source>
        <dbReference type="ARBA" id="ARBA00023160"/>
    </source>
</evidence>
<dbReference type="Gene3D" id="3.90.180.10">
    <property type="entry name" value="Medium-chain alcohol dehydrogenases, catalytic domain"/>
    <property type="match status" value="1"/>
</dbReference>
<evidence type="ECO:0000256" key="5">
    <source>
        <dbReference type="ARBA" id="ARBA00022946"/>
    </source>
</evidence>
<comment type="caution">
    <text evidence="12">The sequence shown here is derived from an EMBL/GenBank/DDBJ whole genome shotgun (WGS) entry which is preliminary data.</text>
</comment>
<dbReference type="InterPro" id="IPR013154">
    <property type="entry name" value="ADH-like_N"/>
</dbReference>
<keyword evidence="6" id="KW-0560">Oxidoreductase</keyword>